<protein>
    <recommendedName>
        <fullName evidence="1">Aminoglycoside phosphotransferase domain-containing protein</fullName>
    </recommendedName>
</protein>
<name>A0A7W6C6A2_9SPHN</name>
<keyword evidence="3" id="KW-1185">Reference proteome</keyword>
<evidence type="ECO:0000313" key="2">
    <source>
        <dbReference type="EMBL" id="MBB3940301.1"/>
    </source>
</evidence>
<sequence>MAKTALPLPVRPEEVDAAWLAAATGCNVSTARVVDVILGTSTKIRVAVESDSLPPTLIVKGGFEDHSPKMKEMYRNEIDFYSRIAPHLPINTPRCWYAGSDPGSHQSIVIMEDLVASGVTFLHAQRPETRAAVEKRLLALARFHAASWYDPKVTPQGRGWDWVPRRFTDWSMVYAERYLSEEVWRHYCESPRGAAISVRLHDRDWMRRALSAYNTIEANDAQCVIHGDTHLGNLYVEADGTPGFLDSQPSVASPFNEVAYHITGALDIADRAGWERELLDFYLVALAQEGITHDRELAWLRYRQYIGYGFFIFLINEIRFQTEAINTAYTARFGAAMLDHDVMYLVG</sequence>
<dbReference type="EMBL" id="JACIDY010000004">
    <property type="protein sequence ID" value="MBB3940301.1"/>
    <property type="molecule type" value="Genomic_DNA"/>
</dbReference>
<feature type="domain" description="Aminoglycoside phosphotransferase" evidence="1">
    <location>
        <begin position="71"/>
        <end position="283"/>
    </location>
</feature>
<evidence type="ECO:0000313" key="3">
    <source>
        <dbReference type="Proteomes" id="UP000561459"/>
    </source>
</evidence>
<dbReference type="SUPFAM" id="SSF56112">
    <property type="entry name" value="Protein kinase-like (PK-like)"/>
    <property type="match status" value="1"/>
</dbReference>
<accession>A0A7W6C6A2</accession>
<dbReference type="Pfam" id="PF01636">
    <property type="entry name" value="APH"/>
    <property type="match status" value="1"/>
</dbReference>
<gene>
    <name evidence="2" type="ORF">GGR39_001958</name>
</gene>
<dbReference type="AlphaFoldDB" id="A0A7W6C6A2"/>
<dbReference type="InterPro" id="IPR002575">
    <property type="entry name" value="Aminoglycoside_PTrfase"/>
</dbReference>
<reference evidence="2 3" key="1">
    <citation type="submission" date="2020-08" db="EMBL/GenBank/DDBJ databases">
        <title>Genomic Encyclopedia of Type Strains, Phase IV (KMG-IV): sequencing the most valuable type-strain genomes for metagenomic binning, comparative biology and taxonomic classification.</title>
        <authorList>
            <person name="Goeker M."/>
        </authorList>
    </citation>
    <scope>NUCLEOTIDE SEQUENCE [LARGE SCALE GENOMIC DNA]</scope>
    <source>
        <strain evidence="2 3">DSM 27568</strain>
    </source>
</reference>
<dbReference type="Proteomes" id="UP000561459">
    <property type="component" value="Unassembled WGS sequence"/>
</dbReference>
<dbReference type="InterPro" id="IPR011009">
    <property type="entry name" value="Kinase-like_dom_sf"/>
</dbReference>
<organism evidence="2 3">
    <name type="scientific">Novosphingobium fluoreni</name>
    <dbReference type="NCBI Taxonomy" id="1391222"/>
    <lineage>
        <taxon>Bacteria</taxon>
        <taxon>Pseudomonadati</taxon>
        <taxon>Pseudomonadota</taxon>
        <taxon>Alphaproteobacteria</taxon>
        <taxon>Sphingomonadales</taxon>
        <taxon>Sphingomonadaceae</taxon>
        <taxon>Novosphingobium</taxon>
    </lineage>
</organism>
<comment type="caution">
    <text evidence="2">The sequence shown here is derived from an EMBL/GenBank/DDBJ whole genome shotgun (WGS) entry which is preliminary data.</text>
</comment>
<proteinExistence type="predicted"/>
<dbReference type="RefSeq" id="WP_183616945.1">
    <property type="nucleotide sequence ID" value="NZ_JACIDY010000004.1"/>
</dbReference>
<evidence type="ECO:0000259" key="1">
    <source>
        <dbReference type="Pfam" id="PF01636"/>
    </source>
</evidence>
<dbReference type="Gene3D" id="3.90.1200.10">
    <property type="match status" value="1"/>
</dbReference>